<proteinExistence type="predicted"/>
<protein>
    <submittedName>
        <fullName evidence="1">Uncharacterized protein</fullName>
    </submittedName>
</protein>
<name>A0A061RHK9_9CHLO</name>
<sequence length="53" mass="5938">VLRGNVCVVHLVRIFMSPIDYQVGKLSRASNTLSALFSTKITTIYKIQLSRQA</sequence>
<accession>A0A061RHK9</accession>
<dbReference type="EMBL" id="GBEZ01016101">
    <property type="protein sequence ID" value="JAC70120.1"/>
    <property type="molecule type" value="Transcribed_RNA"/>
</dbReference>
<organism evidence="1">
    <name type="scientific">Tetraselmis sp. GSL018</name>
    <dbReference type="NCBI Taxonomy" id="582737"/>
    <lineage>
        <taxon>Eukaryota</taxon>
        <taxon>Viridiplantae</taxon>
        <taxon>Chlorophyta</taxon>
        <taxon>core chlorophytes</taxon>
        <taxon>Chlorodendrophyceae</taxon>
        <taxon>Chlorodendrales</taxon>
        <taxon>Chlorodendraceae</taxon>
        <taxon>Tetraselmis</taxon>
    </lineage>
</organism>
<dbReference type="AlphaFoldDB" id="A0A061RHK9"/>
<gene>
    <name evidence="1" type="ORF">TSPGSL018_4839</name>
</gene>
<feature type="non-terminal residue" evidence="1">
    <location>
        <position position="1"/>
    </location>
</feature>
<evidence type="ECO:0000313" key="1">
    <source>
        <dbReference type="EMBL" id="JAC70120.1"/>
    </source>
</evidence>
<reference evidence="1" key="1">
    <citation type="submission" date="2014-05" db="EMBL/GenBank/DDBJ databases">
        <title>The transcriptome of the halophilic microalga Tetraselmis sp. GSL018 isolated from the Great Salt Lake, Utah.</title>
        <authorList>
            <person name="Jinkerson R.E."/>
            <person name="D'Adamo S."/>
            <person name="Posewitz M.C."/>
        </authorList>
    </citation>
    <scope>NUCLEOTIDE SEQUENCE</scope>
    <source>
        <strain evidence="1">GSL018</strain>
    </source>
</reference>